<keyword evidence="2" id="KW-0732">Signal</keyword>
<feature type="compositionally biased region" description="Pro residues" evidence="1">
    <location>
        <begin position="121"/>
        <end position="135"/>
    </location>
</feature>
<reference evidence="3 4" key="1">
    <citation type="submission" date="2020-05" db="EMBL/GenBank/DDBJ databases">
        <title>Identification and distribution of gene clusters putatively required for synthesis of sphingolipid metabolism inhibitors in phylogenetically diverse species of the filamentous fungus Fusarium.</title>
        <authorList>
            <person name="Kim H.-S."/>
            <person name="Busman M."/>
            <person name="Brown D.W."/>
            <person name="Divon H."/>
            <person name="Uhlig S."/>
            <person name="Proctor R.H."/>
        </authorList>
    </citation>
    <scope>NUCLEOTIDE SEQUENCE [LARGE SCALE GENOMIC DNA]</scope>
    <source>
        <strain evidence="3 4">NRRL 66235</strain>
    </source>
</reference>
<feature type="signal peptide" evidence="2">
    <location>
        <begin position="1"/>
        <end position="18"/>
    </location>
</feature>
<keyword evidence="4" id="KW-1185">Reference proteome</keyword>
<evidence type="ECO:0000256" key="1">
    <source>
        <dbReference type="SAM" id="MobiDB-lite"/>
    </source>
</evidence>
<feature type="region of interest" description="Disordered" evidence="1">
    <location>
        <begin position="91"/>
        <end position="166"/>
    </location>
</feature>
<gene>
    <name evidence="3" type="ORF">FMUND_8848</name>
</gene>
<comment type="caution">
    <text evidence="3">The sequence shown here is derived from an EMBL/GenBank/DDBJ whole genome shotgun (WGS) entry which is preliminary data.</text>
</comment>
<name>A0A8H6DBR5_9HYPO</name>
<evidence type="ECO:0000256" key="2">
    <source>
        <dbReference type="SAM" id="SignalP"/>
    </source>
</evidence>
<feature type="non-terminal residue" evidence="3">
    <location>
        <position position="1"/>
    </location>
</feature>
<accession>A0A8H6DBR5</accession>
<evidence type="ECO:0000313" key="3">
    <source>
        <dbReference type="EMBL" id="KAF5711658.1"/>
    </source>
</evidence>
<dbReference type="AlphaFoldDB" id="A0A8H6DBR5"/>
<protein>
    <submittedName>
        <fullName evidence="3">Cell wall SED1</fullName>
    </submittedName>
</protein>
<organism evidence="3 4">
    <name type="scientific">Fusarium mundagurra</name>
    <dbReference type="NCBI Taxonomy" id="1567541"/>
    <lineage>
        <taxon>Eukaryota</taxon>
        <taxon>Fungi</taxon>
        <taxon>Dikarya</taxon>
        <taxon>Ascomycota</taxon>
        <taxon>Pezizomycotina</taxon>
        <taxon>Sordariomycetes</taxon>
        <taxon>Hypocreomycetidae</taxon>
        <taxon>Hypocreales</taxon>
        <taxon>Nectriaceae</taxon>
        <taxon>Fusarium</taxon>
        <taxon>Fusarium fujikuroi species complex</taxon>
    </lineage>
</organism>
<proteinExistence type="predicted"/>
<feature type="chain" id="PRO_5034980262" evidence="2">
    <location>
        <begin position="19"/>
        <end position="166"/>
    </location>
</feature>
<dbReference type="OrthoDB" id="4094614at2759"/>
<sequence>MKIYKAFSAVVLIRGITAKSVPVMSPVPKPPFKNQTEHSTAATLVTTITSDYSFYCPEPTTFHHKNLTYTATEPTYLTITNCPCTVTYTQNTKSPGTVVYPTAPPGQPMSPTPPVMSSSTPTPPLPPSKPVPPPTKAAVPYSEPSLPPANPKSTVTIPEAPPPPPP</sequence>
<feature type="compositionally biased region" description="Pro residues" evidence="1">
    <location>
        <begin position="102"/>
        <end position="114"/>
    </location>
</feature>
<dbReference type="EMBL" id="JAAOAN010000302">
    <property type="protein sequence ID" value="KAF5711658.1"/>
    <property type="molecule type" value="Genomic_DNA"/>
</dbReference>
<evidence type="ECO:0000313" key="4">
    <source>
        <dbReference type="Proteomes" id="UP000544331"/>
    </source>
</evidence>
<dbReference type="Proteomes" id="UP000544331">
    <property type="component" value="Unassembled WGS sequence"/>
</dbReference>